<reference evidence="2" key="1">
    <citation type="submission" date="2015-06" db="UniProtKB">
        <authorList>
            <consortium name="EnsemblPlants"/>
        </authorList>
    </citation>
    <scope>IDENTIFICATION</scope>
</reference>
<dbReference type="AlphaFoldDB" id="M8BK36"/>
<dbReference type="Pfam" id="PF20241">
    <property type="entry name" value="DUF6598"/>
    <property type="match status" value="1"/>
</dbReference>
<dbReference type="EnsemblPlants" id="EMT25340">
    <property type="protein sequence ID" value="EMT25340"/>
    <property type="gene ID" value="F775_11639"/>
</dbReference>
<evidence type="ECO:0000259" key="1">
    <source>
        <dbReference type="Pfam" id="PF20241"/>
    </source>
</evidence>
<proteinExistence type="predicted"/>
<dbReference type="ExpressionAtlas" id="M8BK36">
    <property type="expression patterns" value="baseline"/>
</dbReference>
<organism evidence="2">
    <name type="scientific">Aegilops tauschii</name>
    <name type="common">Tausch's goatgrass</name>
    <name type="synonym">Aegilops squarrosa</name>
    <dbReference type="NCBI Taxonomy" id="37682"/>
    <lineage>
        <taxon>Eukaryota</taxon>
        <taxon>Viridiplantae</taxon>
        <taxon>Streptophyta</taxon>
        <taxon>Embryophyta</taxon>
        <taxon>Tracheophyta</taxon>
        <taxon>Spermatophyta</taxon>
        <taxon>Magnoliopsida</taxon>
        <taxon>Liliopsida</taxon>
        <taxon>Poales</taxon>
        <taxon>Poaceae</taxon>
        <taxon>BOP clade</taxon>
        <taxon>Pooideae</taxon>
        <taxon>Triticodae</taxon>
        <taxon>Triticeae</taxon>
        <taxon>Triticinae</taxon>
        <taxon>Aegilops</taxon>
    </lineage>
</organism>
<evidence type="ECO:0000313" key="2">
    <source>
        <dbReference type="EnsemblPlants" id="EMT25340"/>
    </source>
</evidence>
<accession>M8BK36</accession>
<dbReference type="PANTHER" id="PTHR33065">
    <property type="entry name" value="OS07G0486400 PROTEIN"/>
    <property type="match status" value="1"/>
</dbReference>
<feature type="domain" description="DUF6598" evidence="1">
    <location>
        <begin position="2"/>
        <end position="54"/>
    </location>
</feature>
<protein>
    <recommendedName>
        <fullName evidence="1">DUF6598 domain-containing protein</fullName>
    </recommendedName>
</protein>
<dbReference type="PANTHER" id="PTHR33065:SF211">
    <property type="entry name" value="DUF6598 DOMAIN-CONTAINING PROTEIN"/>
    <property type="match status" value="1"/>
</dbReference>
<sequence>MRNYVFNRTKNDPLVVEHEGFIQMFGPKRGIRMQAPVLIEFGLKIKTGGGEEGSYTSSSYVARGKIQLFDGVIAAEASELSRAMVAVAQDAKLVVKLKVSQKGGLDIHRCTIFLVEKHGSRSFILNLGVASVEVMVTWSTMDIPKSLLGPNCFTHEFMASQGVDYVDE</sequence>
<dbReference type="InterPro" id="IPR046533">
    <property type="entry name" value="DUF6598"/>
</dbReference>
<name>M8BK36_AEGTA</name>